<reference evidence="8 9" key="1">
    <citation type="journal article" date="2016" name="BMC Genomics">
        <title>Comparative genomics reveals Cyclospora cayetanensis possesses coccidia-like metabolism and invasion components but unique surface antigens.</title>
        <authorList>
            <person name="Liu S."/>
            <person name="Wang L."/>
            <person name="Zheng H."/>
            <person name="Xu Z."/>
            <person name="Roellig D.M."/>
            <person name="Li N."/>
            <person name="Frace M.A."/>
            <person name="Tang K."/>
            <person name="Arrowood M.J."/>
            <person name="Moss D.M."/>
            <person name="Zhang L."/>
            <person name="Feng Y."/>
            <person name="Xiao L."/>
        </authorList>
    </citation>
    <scope>NUCLEOTIDE SEQUENCE [LARGE SCALE GENOMIC DNA]</scope>
    <source>
        <strain evidence="8 9">CHN_HEN01</strain>
    </source>
</reference>
<evidence type="ECO:0000256" key="7">
    <source>
        <dbReference type="SAM" id="Phobius"/>
    </source>
</evidence>
<proteinExistence type="predicted"/>
<evidence type="ECO:0000256" key="6">
    <source>
        <dbReference type="SAM" id="MobiDB-lite"/>
    </source>
</evidence>
<sequence length="631" mass="69132">MALCWRRSSSRMPPFISAALAVGSPGRLRRFCMDIHDSVGLQFVIMVLSVFGGLKGMLWALSLESLLPYLKELQYDAVVYQRTLTIALVPWGLKGFFGTMSDCLPILGYHKRYYMFVANVVGISSVCWLLMMPPSMAQGSIVALAIPFFGIHVQIATIDLLCEGVYSQFIRNNPPIGPKLIAFVNFCTSAGSLLGRTIVGPVSDTYGASPLFCVCLPLALQSLFPVLMNFIGEEKLEMRGMCSQRGTHLQGSQGVFTVALLASACTCGVVVLTLTNQAHYSLPYALLVLILLSGSCFWLLPRRLAQCTIYFFVDALLHLSIQGAVNFFYTADAACVPDGPHFDYTYFSTYTAIAGTAASWFGIWAFQRWFKSWSCRSIFWLTNAIRVLDSLFDFVMVQRLNVALGIPDKLMYMLGDAIAYHCIMSLTHMAGVITVSRMCPAKLESTVYAIMSGISNLGWNLSKLLGARAIEASGISTVVTAEGGCNFSNLSALILFSHFFLPLLTIPLAYFMLPAESLDAPSLASQHSELELRAVKGMRVLRVSTDAEADEREYAESEEDEASTTVDAKAGEREGERAGERTRTAPKDGECRDSASTVSGGSYSMVLSGPSLADTDLKDEQERQHQPLQQL</sequence>
<feature type="transmembrane region" description="Helical" evidence="7">
    <location>
        <begin position="344"/>
        <end position="366"/>
    </location>
</feature>
<keyword evidence="9" id="KW-1185">Reference proteome</keyword>
<evidence type="ECO:0000256" key="1">
    <source>
        <dbReference type="ARBA" id="ARBA00004141"/>
    </source>
</evidence>
<dbReference type="Proteomes" id="UP000095192">
    <property type="component" value="Unassembled WGS sequence"/>
</dbReference>
<dbReference type="EMBL" id="JROU02001522">
    <property type="protein sequence ID" value="OEH76151.1"/>
    <property type="molecule type" value="Genomic_DNA"/>
</dbReference>
<feature type="compositionally biased region" description="Basic and acidic residues" evidence="6">
    <location>
        <begin position="569"/>
        <end position="593"/>
    </location>
</feature>
<dbReference type="InterPro" id="IPR039309">
    <property type="entry name" value="BT1"/>
</dbReference>
<feature type="compositionally biased region" description="Acidic residues" evidence="6">
    <location>
        <begin position="547"/>
        <end position="562"/>
    </location>
</feature>
<feature type="transmembrane region" description="Helical" evidence="7">
    <location>
        <begin position="40"/>
        <end position="61"/>
    </location>
</feature>
<feature type="transmembrane region" description="Helical" evidence="7">
    <location>
        <begin position="280"/>
        <end position="300"/>
    </location>
</feature>
<dbReference type="Pfam" id="PF03092">
    <property type="entry name" value="BT1"/>
    <property type="match status" value="1"/>
</dbReference>
<feature type="transmembrane region" description="Helical" evidence="7">
    <location>
        <begin position="113"/>
        <end position="131"/>
    </location>
</feature>
<accession>A0A1D3CY80</accession>
<keyword evidence="2" id="KW-0813">Transport</keyword>
<evidence type="ECO:0000313" key="9">
    <source>
        <dbReference type="Proteomes" id="UP000095192"/>
    </source>
</evidence>
<protein>
    <submittedName>
        <fullName evidence="8">BT1 transmembrane domain-containing protein</fullName>
    </submittedName>
</protein>
<evidence type="ECO:0000256" key="2">
    <source>
        <dbReference type="ARBA" id="ARBA00022448"/>
    </source>
</evidence>
<gene>
    <name evidence="8" type="ORF">cyc_04222</name>
</gene>
<feature type="region of interest" description="Disordered" evidence="6">
    <location>
        <begin position="547"/>
        <end position="631"/>
    </location>
</feature>
<feature type="transmembrane region" description="Helical" evidence="7">
    <location>
        <begin position="137"/>
        <end position="161"/>
    </location>
</feature>
<organism evidence="8 9">
    <name type="scientific">Cyclospora cayetanensis</name>
    <dbReference type="NCBI Taxonomy" id="88456"/>
    <lineage>
        <taxon>Eukaryota</taxon>
        <taxon>Sar</taxon>
        <taxon>Alveolata</taxon>
        <taxon>Apicomplexa</taxon>
        <taxon>Conoidasida</taxon>
        <taxon>Coccidia</taxon>
        <taxon>Eucoccidiorida</taxon>
        <taxon>Eimeriorina</taxon>
        <taxon>Eimeriidae</taxon>
        <taxon>Cyclospora</taxon>
    </lineage>
</organism>
<evidence type="ECO:0000256" key="5">
    <source>
        <dbReference type="ARBA" id="ARBA00023136"/>
    </source>
</evidence>
<evidence type="ECO:0000313" key="8">
    <source>
        <dbReference type="EMBL" id="OEH76151.1"/>
    </source>
</evidence>
<dbReference type="GO" id="GO:0016020">
    <property type="term" value="C:membrane"/>
    <property type="evidence" value="ECO:0007669"/>
    <property type="project" value="UniProtKB-SubCell"/>
</dbReference>
<comment type="subcellular location">
    <subcellularLocation>
        <location evidence="1">Membrane</location>
        <topology evidence="1">Multi-pass membrane protein</topology>
    </subcellularLocation>
</comment>
<name>A0A1D3CY80_9EIME</name>
<keyword evidence="5 7" id="KW-0472">Membrane</keyword>
<dbReference type="PANTHER" id="PTHR31585:SF51">
    <property type="entry name" value="TRANSPORTER, PUTATIVE-RELATED"/>
    <property type="match status" value="1"/>
</dbReference>
<feature type="transmembrane region" description="Helical" evidence="7">
    <location>
        <begin position="490"/>
        <end position="513"/>
    </location>
</feature>
<dbReference type="VEuPathDB" id="ToxoDB:cyc_04222"/>
<dbReference type="AlphaFoldDB" id="A0A1D3CY80"/>
<dbReference type="PANTHER" id="PTHR31585">
    <property type="entry name" value="FOLATE-BIOPTERIN TRANSPORTER 1, CHLOROPLASTIC"/>
    <property type="match status" value="1"/>
</dbReference>
<dbReference type="InParanoid" id="A0A1D3CY80"/>
<feature type="transmembrane region" description="Helical" evidence="7">
    <location>
        <begin position="182"/>
        <end position="202"/>
    </location>
</feature>
<keyword evidence="4 7" id="KW-1133">Transmembrane helix</keyword>
<dbReference type="VEuPathDB" id="ToxoDB:LOC34620784"/>
<evidence type="ECO:0000256" key="4">
    <source>
        <dbReference type="ARBA" id="ARBA00022989"/>
    </source>
</evidence>
<feature type="transmembrane region" description="Helical" evidence="7">
    <location>
        <begin position="208"/>
        <end position="232"/>
    </location>
</feature>
<evidence type="ECO:0000256" key="3">
    <source>
        <dbReference type="ARBA" id="ARBA00022692"/>
    </source>
</evidence>
<comment type="caution">
    <text evidence="8">The sequence shown here is derived from an EMBL/GenBank/DDBJ whole genome shotgun (WGS) entry which is preliminary data.</text>
</comment>
<feature type="transmembrane region" description="Helical" evidence="7">
    <location>
        <begin position="307"/>
        <end position="329"/>
    </location>
</feature>
<keyword evidence="3 7" id="KW-0812">Transmembrane</keyword>
<feature type="compositionally biased region" description="Basic and acidic residues" evidence="6">
    <location>
        <begin position="615"/>
        <end position="625"/>
    </location>
</feature>
<feature type="transmembrane region" description="Helical" evidence="7">
    <location>
        <begin position="253"/>
        <end position="274"/>
    </location>
</feature>